<evidence type="ECO:0000256" key="1">
    <source>
        <dbReference type="SAM" id="Phobius"/>
    </source>
</evidence>
<dbReference type="AlphaFoldDB" id="A0A6B3R3L7"/>
<sequence>MIKFFRKIRQELLTENKFSKYLLYAVGEITLVVIGILIALQINNSNELSKQNKLMETYQNSLIVELKSDLEKIKKEDSITNAYRTRNLEYLNYYRKQNRDITILNKKMDSIKLMFISKLTSSTYTIDDLISTGNLSLFNKEKKEAILKVKNVLDFYGQAYAEEMQKWNLSTIEFQNAIDLTKFMGSIFAGINSEDDKLEDWRYDSESEQFRLFGNQAHTTLRTCNFQIALLKEIKIKSENLLTILENDKTNK</sequence>
<dbReference type="Proteomes" id="UP000478505">
    <property type="component" value="Unassembled WGS sequence"/>
</dbReference>
<name>A0A6B3R3L7_9FLAO</name>
<reference evidence="2 3" key="1">
    <citation type="submission" date="2020-02" db="EMBL/GenBank/DDBJ databases">
        <title>Flavobacteriaceae Psychroflexus bacterium YR1-1, complete genome.</title>
        <authorList>
            <person name="Li Y."/>
            <person name="Wu S."/>
        </authorList>
    </citation>
    <scope>NUCLEOTIDE SEQUENCE [LARGE SCALE GENOMIC DNA]</scope>
    <source>
        <strain evidence="2 3">YR1-1</strain>
    </source>
</reference>
<organism evidence="2 3">
    <name type="scientific">Psychroflexus aurantiacus</name>
    <dbReference type="NCBI Taxonomy" id="2709310"/>
    <lineage>
        <taxon>Bacteria</taxon>
        <taxon>Pseudomonadati</taxon>
        <taxon>Bacteroidota</taxon>
        <taxon>Flavobacteriia</taxon>
        <taxon>Flavobacteriales</taxon>
        <taxon>Flavobacteriaceae</taxon>
        <taxon>Psychroflexus</taxon>
    </lineage>
</organism>
<keyword evidence="1" id="KW-0812">Transmembrane</keyword>
<keyword evidence="1" id="KW-0472">Membrane</keyword>
<dbReference type="EMBL" id="JAAIKD010000005">
    <property type="protein sequence ID" value="NEV94648.1"/>
    <property type="molecule type" value="Genomic_DNA"/>
</dbReference>
<evidence type="ECO:0000313" key="3">
    <source>
        <dbReference type="Proteomes" id="UP000478505"/>
    </source>
</evidence>
<accession>A0A6B3R3L7</accession>
<protein>
    <submittedName>
        <fullName evidence="2">Uncharacterized protein</fullName>
    </submittedName>
</protein>
<proteinExistence type="predicted"/>
<keyword evidence="3" id="KW-1185">Reference proteome</keyword>
<keyword evidence="1" id="KW-1133">Transmembrane helix</keyword>
<comment type="caution">
    <text evidence="2">The sequence shown here is derived from an EMBL/GenBank/DDBJ whole genome shotgun (WGS) entry which is preliminary data.</text>
</comment>
<dbReference type="RefSeq" id="WP_164005110.1">
    <property type="nucleotide sequence ID" value="NZ_JAAIKD010000005.1"/>
</dbReference>
<feature type="transmembrane region" description="Helical" evidence="1">
    <location>
        <begin position="21"/>
        <end position="42"/>
    </location>
</feature>
<gene>
    <name evidence="2" type="ORF">G3567_10880</name>
</gene>
<evidence type="ECO:0000313" key="2">
    <source>
        <dbReference type="EMBL" id="NEV94648.1"/>
    </source>
</evidence>